<proteinExistence type="predicted"/>
<accession>A0A0C9ZKY3</accession>
<organism evidence="2 3">
    <name type="scientific">Pisolithus microcarpus 441</name>
    <dbReference type="NCBI Taxonomy" id="765257"/>
    <lineage>
        <taxon>Eukaryota</taxon>
        <taxon>Fungi</taxon>
        <taxon>Dikarya</taxon>
        <taxon>Basidiomycota</taxon>
        <taxon>Agaricomycotina</taxon>
        <taxon>Agaricomycetes</taxon>
        <taxon>Agaricomycetidae</taxon>
        <taxon>Boletales</taxon>
        <taxon>Sclerodermatineae</taxon>
        <taxon>Pisolithaceae</taxon>
        <taxon>Pisolithus</taxon>
    </lineage>
</organism>
<dbReference type="OrthoDB" id="2448202at2759"/>
<keyword evidence="3" id="KW-1185">Reference proteome</keyword>
<feature type="non-terminal residue" evidence="2">
    <location>
        <position position="1"/>
    </location>
</feature>
<feature type="domain" description="HAT C-terminal dimerisation" evidence="1">
    <location>
        <begin position="269"/>
        <end position="337"/>
    </location>
</feature>
<name>A0A0C9ZKY3_9AGAM</name>
<dbReference type="GO" id="GO:0046983">
    <property type="term" value="F:protein dimerization activity"/>
    <property type="evidence" value="ECO:0007669"/>
    <property type="project" value="InterPro"/>
</dbReference>
<protein>
    <recommendedName>
        <fullName evidence="1">HAT C-terminal dimerisation domain-containing protein</fullName>
    </recommendedName>
</protein>
<reference evidence="3" key="2">
    <citation type="submission" date="2015-01" db="EMBL/GenBank/DDBJ databases">
        <title>Evolutionary Origins and Diversification of the Mycorrhizal Mutualists.</title>
        <authorList>
            <consortium name="DOE Joint Genome Institute"/>
            <consortium name="Mycorrhizal Genomics Consortium"/>
            <person name="Kohler A."/>
            <person name="Kuo A."/>
            <person name="Nagy L.G."/>
            <person name="Floudas D."/>
            <person name="Copeland A."/>
            <person name="Barry K.W."/>
            <person name="Cichocki N."/>
            <person name="Veneault-Fourrey C."/>
            <person name="LaButti K."/>
            <person name="Lindquist E.A."/>
            <person name="Lipzen A."/>
            <person name="Lundell T."/>
            <person name="Morin E."/>
            <person name="Murat C."/>
            <person name="Riley R."/>
            <person name="Ohm R."/>
            <person name="Sun H."/>
            <person name="Tunlid A."/>
            <person name="Henrissat B."/>
            <person name="Grigoriev I.V."/>
            <person name="Hibbett D.S."/>
            <person name="Martin F."/>
        </authorList>
    </citation>
    <scope>NUCLEOTIDE SEQUENCE [LARGE SCALE GENOMIC DNA]</scope>
    <source>
        <strain evidence="3">441</strain>
    </source>
</reference>
<dbReference type="AlphaFoldDB" id="A0A0C9ZKY3"/>
<dbReference type="HOGENOM" id="CLU_009123_6_3_1"/>
<dbReference type="SUPFAM" id="SSF53098">
    <property type="entry name" value="Ribonuclease H-like"/>
    <property type="match status" value="1"/>
</dbReference>
<sequence length="402" mass="46457">YFVILKTELQAGHFSMDNAENNMSMMDQLTDLLNEQEPPLEFVAKDRHIMCFAHIINLCVQDVISGFTAADVADDLTQAWRDDTEEKDEYIEAVRGNPLALAHYAKELAKVKISDAEWSVLQDYENILKVPHKVQQQMSTEARPTLSHAVLSFKLFMTAWEKMQQENRHLAPFIEVGLIKARHYYNCMDNMKVYIISMHRFCVTIILMKEYRRLKVPEDAITQSSSQFDLLNALAQQFNICNMALGRPRPTEQQSMQEEYQLYIDGGYVPETTDPLKFWEVNQMQFPMLFAIAMDYLPIQASSVPCERVFLSSAEMDTKKRNQISPILMEALQMLKYHLKQEQLDFMVNWTISPDSLVEDEPEEPAEGMRRHDIQLSSLDTLLDRSAAEDGDDLSTNIEIFV</sequence>
<evidence type="ECO:0000313" key="3">
    <source>
        <dbReference type="Proteomes" id="UP000054018"/>
    </source>
</evidence>
<dbReference type="PANTHER" id="PTHR46169">
    <property type="entry name" value="DNA REPLICATION-RELATED ELEMENT FACTOR, ISOFORM A"/>
    <property type="match status" value="1"/>
</dbReference>
<dbReference type="InterPro" id="IPR008906">
    <property type="entry name" value="HATC_C_dom"/>
</dbReference>
<dbReference type="Proteomes" id="UP000054018">
    <property type="component" value="Unassembled WGS sequence"/>
</dbReference>
<dbReference type="EMBL" id="KN833762">
    <property type="protein sequence ID" value="KIK20568.1"/>
    <property type="molecule type" value="Genomic_DNA"/>
</dbReference>
<gene>
    <name evidence="2" type="ORF">PISMIDRAFT_105482</name>
</gene>
<reference evidence="2 3" key="1">
    <citation type="submission" date="2014-04" db="EMBL/GenBank/DDBJ databases">
        <authorList>
            <consortium name="DOE Joint Genome Institute"/>
            <person name="Kuo A."/>
            <person name="Kohler A."/>
            <person name="Costa M.D."/>
            <person name="Nagy L.G."/>
            <person name="Floudas D."/>
            <person name="Copeland A."/>
            <person name="Barry K.W."/>
            <person name="Cichocki N."/>
            <person name="Veneault-Fourrey C."/>
            <person name="LaButti K."/>
            <person name="Lindquist E.A."/>
            <person name="Lipzen A."/>
            <person name="Lundell T."/>
            <person name="Morin E."/>
            <person name="Murat C."/>
            <person name="Sun H."/>
            <person name="Tunlid A."/>
            <person name="Henrissat B."/>
            <person name="Grigoriev I.V."/>
            <person name="Hibbett D.S."/>
            <person name="Martin F."/>
            <person name="Nordberg H.P."/>
            <person name="Cantor M.N."/>
            <person name="Hua S.X."/>
        </authorList>
    </citation>
    <scope>NUCLEOTIDE SEQUENCE [LARGE SCALE GENOMIC DNA]</scope>
    <source>
        <strain evidence="2 3">441</strain>
    </source>
</reference>
<dbReference type="InterPro" id="IPR012337">
    <property type="entry name" value="RNaseH-like_sf"/>
</dbReference>
<dbReference type="InterPro" id="IPR052717">
    <property type="entry name" value="Vacuolar_transposase_reg"/>
</dbReference>
<evidence type="ECO:0000259" key="1">
    <source>
        <dbReference type="Pfam" id="PF05699"/>
    </source>
</evidence>
<dbReference type="Pfam" id="PF05699">
    <property type="entry name" value="Dimer_Tnp_hAT"/>
    <property type="match status" value="1"/>
</dbReference>
<evidence type="ECO:0000313" key="2">
    <source>
        <dbReference type="EMBL" id="KIK20568.1"/>
    </source>
</evidence>